<proteinExistence type="predicted"/>
<dbReference type="RefSeq" id="WP_377929691.1">
    <property type="nucleotide sequence ID" value="NZ_JBHUEM010000045.1"/>
</dbReference>
<evidence type="ECO:0000256" key="7">
    <source>
        <dbReference type="ARBA" id="ARBA00023136"/>
    </source>
</evidence>
<accession>A0ABW4LUE1</accession>
<evidence type="ECO:0000313" key="10">
    <source>
        <dbReference type="Proteomes" id="UP001597214"/>
    </source>
</evidence>
<dbReference type="InterPro" id="IPR016002">
    <property type="entry name" value="Succ_DH_cyt_b558_Firmicute"/>
</dbReference>
<evidence type="ECO:0000256" key="8">
    <source>
        <dbReference type="SAM" id="Phobius"/>
    </source>
</evidence>
<evidence type="ECO:0000256" key="1">
    <source>
        <dbReference type="ARBA" id="ARBA00004370"/>
    </source>
</evidence>
<dbReference type="PIRSF" id="PIRSF000170">
    <property type="entry name" value="Succ_dh_cyt_b558"/>
    <property type="match status" value="1"/>
</dbReference>
<evidence type="ECO:0000256" key="2">
    <source>
        <dbReference type="ARBA" id="ARBA00022617"/>
    </source>
</evidence>
<keyword evidence="6" id="KW-0408">Iron</keyword>
<comment type="caution">
    <text evidence="9">The sequence shown here is derived from an EMBL/GenBank/DDBJ whole genome shotgun (WGS) entry which is preliminary data.</text>
</comment>
<gene>
    <name evidence="9" type="ORF">ACFSCX_18350</name>
</gene>
<dbReference type="Proteomes" id="UP001597214">
    <property type="component" value="Unassembled WGS sequence"/>
</dbReference>
<evidence type="ECO:0000256" key="4">
    <source>
        <dbReference type="ARBA" id="ARBA00022723"/>
    </source>
</evidence>
<evidence type="ECO:0000256" key="6">
    <source>
        <dbReference type="ARBA" id="ARBA00023004"/>
    </source>
</evidence>
<evidence type="ECO:0000313" key="9">
    <source>
        <dbReference type="EMBL" id="MFD1738486.1"/>
    </source>
</evidence>
<name>A0ABW4LUE1_9BACI</name>
<dbReference type="InterPro" id="IPR034804">
    <property type="entry name" value="SQR/QFR_C/D"/>
</dbReference>
<evidence type="ECO:0000256" key="5">
    <source>
        <dbReference type="ARBA" id="ARBA00022989"/>
    </source>
</evidence>
<feature type="transmembrane region" description="Helical" evidence="8">
    <location>
        <begin position="52"/>
        <end position="77"/>
    </location>
</feature>
<dbReference type="NCBIfam" id="TIGR02046">
    <property type="entry name" value="sdhC_b558_fam"/>
    <property type="match status" value="1"/>
</dbReference>
<feature type="transmembrane region" description="Helical" evidence="8">
    <location>
        <begin position="180"/>
        <end position="197"/>
    </location>
</feature>
<reference evidence="10" key="1">
    <citation type="journal article" date="2019" name="Int. J. Syst. Evol. Microbiol.">
        <title>The Global Catalogue of Microorganisms (GCM) 10K type strain sequencing project: providing services to taxonomists for standard genome sequencing and annotation.</title>
        <authorList>
            <consortium name="The Broad Institute Genomics Platform"/>
            <consortium name="The Broad Institute Genome Sequencing Center for Infectious Disease"/>
            <person name="Wu L."/>
            <person name="Ma J."/>
        </authorList>
    </citation>
    <scope>NUCLEOTIDE SEQUENCE [LARGE SCALE GENOMIC DNA]</scope>
    <source>
        <strain evidence="10">CCUG 49339</strain>
    </source>
</reference>
<comment type="subcellular location">
    <subcellularLocation>
        <location evidence="1">Membrane</location>
    </subcellularLocation>
</comment>
<evidence type="ECO:0000256" key="3">
    <source>
        <dbReference type="ARBA" id="ARBA00022692"/>
    </source>
</evidence>
<keyword evidence="3 8" id="KW-0812">Transmembrane</keyword>
<dbReference type="SUPFAM" id="SSF81343">
    <property type="entry name" value="Fumarate reductase respiratory complex transmembrane subunits"/>
    <property type="match status" value="1"/>
</dbReference>
<dbReference type="EMBL" id="JBHUEM010000045">
    <property type="protein sequence ID" value="MFD1738486.1"/>
    <property type="molecule type" value="Genomic_DNA"/>
</dbReference>
<dbReference type="Gene3D" id="1.20.1300.10">
    <property type="entry name" value="Fumarate reductase/succinate dehydrogenase, transmembrane subunit"/>
    <property type="match status" value="1"/>
</dbReference>
<keyword evidence="2" id="KW-0349">Heme</keyword>
<keyword evidence="7 8" id="KW-0472">Membrane</keyword>
<feature type="transmembrane region" description="Helical" evidence="8">
    <location>
        <begin position="12"/>
        <end position="32"/>
    </location>
</feature>
<keyword evidence="4" id="KW-0479">Metal-binding</keyword>
<dbReference type="Pfam" id="PF01127">
    <property type="entry name" value="Sdh_cyt"/>
    <property type="match status" value="1"/>
</dbReference>
<sequence length="204" mass="24126">MRPSKSDFTFQKIHSLLGVIPVGGYLFVHFLINYQATRGEDSFNQTVKIVESFPFLLFLEATLIYLPILYHAIYGLYIAFKSKHNIKNYSYFRNQMFFAQRITGIITFIFIVWHVWETRVQYALGHVELDYKMMANIFENPFMVVFYLVGTISAIFHFSNGLWSFFVHWGITISPKSQNLMTWISLFIFFMMTYMAIRTMVAFI</sequence>
<feature type="transmembrane region" description="Helical" evidence="8">
    <location>
        <begin position="144"/>
        <end position="168"/>
    </location>
</feature>
<keyword evidence="10" id="KW-1185">Reference proteome</keyword>
<protein>
    <submittedName>
        <fullName evidence="9">Succinate dehydrogenase</fullName>
    </submittedName>
</protein>
<keyword evidence="5 8" id="KW-1133">Transmembrane helix</keyword>
<feature type="transmembrane region" description="Helical" evidence="8">
    <location>
        <begin position="98"/>
        <end position="116"/>
    </location>
</feature>
<organism evidence="9 10">
    <name type="scientific">Bacillus salitolerans</name>
    <dbReference type="NCBI Taxonomy" id="1437434"/>
    <lineage>
        <taxon>Bacteria</taxon>
        <taxon>Bacillati</taxon>
        <taxon>Bacillota</taxon>
        <taxon>Bacilli</taxon>
        <taxon>Bacillales</taxon>
        <taxon>Bacillaceae</taxon>
        <taxon>Bacillus</taxon>
    </lineage>
</organism>
<dbReference type="InterPro" id="IPR011138">
    <property type="entry name" value="Cytochrome_b-558"/>
</dbReference>
<dbReference type="InterPro" id="IPR000701">
    <property type="entry name" value="SuccDH_FuR_B_TM-su"/>
</dbReference>